<reference evidence="4 5" key="1">
    <citation type="submission" date="2024-05" db="EMBL/GenBank/DDBJ databases">
        <title>De novo assembly of an allotetraploid wild potato.</title>
        <authorList>
            <person name="Hosaka A.J."/>
        </authorList>
    </citation>
    <scope>NUCLEOTIDE SEQUENCE [LARGE SCALE GENOMIC DNA]</scope>
    <source>
        <tissue evidence="4">Young leaves</tissue>
    </source>
</reference>
<evidence type="ECO:0000256" key="2">
    <source>
        <dbReference type="SAM" id="MobiDB-lite"/>
    </source>
</evidence>
<evidence type="ECO:0000256" key="1">
    <source>
        <dbReference type="PROSITE-ProRule" id="PRU00175"/>
    </source>
</evidence>
<dbReference type="PANTHER" id="PTHR31150">
    <property type="entry name" value="EXPRESSED PROTEIN"/>
    <property type="match status" value="1"/>
</dbReference>
<protein>
    <recommendedName>
        <fullName evidence="3">RING-type domain-containing protein</fullName>
    </recommendedName>
</protein>
<keyword evidence="1" id="KW-0862">Zinc</keyword>
<proteinExistence type="predicted"/>
<dbReference type="InterPro" id="IPR013083">
    <property type="entry name" value="Znf_RING/FYVE/PHD"/>
</dbReference>
<feature type="domain" description="RING-type" evidence="3">
    <location>
        <begin position="179"/>
        <end position="248"/>
    </location>
</feature>
<dbReference type="EMBL" id="JBJKTR010000019">
    <property type="protein sequence ID" value="KAL3331703.1"/>
    <property type="molecule type" value="Genomic_DNA"/>
</dbReference>
<comment type="caution">
    <text evidence="4">The sequence shown here is derived from an EMBL/GenBank/DDBJ whole genome shotgun (WGS) entry which is preliminary data.</text>
</comment>
<dbReference type="SMART" id="SM00184">
    <property type="entry name" value="RING"/>
    <property type="match status" value="1"/>
</dbReference>
<dbReference type="Gene3D" id="3.30.40.10">
    <property type="entry name" value="Zinc/RING finger domain, C3HC4 (zinc finger)"/>
    <property type="match status" value="1"/>
</dbReference>
<feature type="compositionally biased region" description="Low complexity" evidence="2">
    <location>
        <begin position="85"/>
        <end position="95"/>
    </location>
</feature>
<name>A0ABD2RIP2_9SOLN</name>
<keyword evidence="5" id="KW-1185">Reference proteome</keyword>
<dbReference type="PROSITE" id="PS50089">
    <property type="entry name" value="ZF_RING_2"/>
    <property type="match status" value="1"/>
</dbReference>
<accession>A0ABD2RIP2</accession>
<gene>
    <name evidence="4" type="ORF">AABB24_032357</name>
</gene>
<organism evidence="4 5">
    <name type="scientific">Solanum stoloniferum</name>
    <dbReference type="NCBI Taxonomy" id="62892"/>
    <lineage>
        <taxon>Eukaryota</taxon>
        <taxon>Viridiplantae</taxon>
        <taxon>Streptophyta</taxon>
        <taxon>Embryophyta</taxon>
        <taxon>Tracheophyta</taxon>
        <taxon>Spermatophyta</taxon>
        <taxon>Magnoliopsida</taxon>
        <taxon>eudicotyledons</taxon>
        <taxon>Gunneridae</taxon>
        <taxon>Pentapetalae</taxon>
        <taxon>asterids</taxon>
        <taxon>lamiids</taxon>
        <taxon>Solanales</taxon>
        <taxon>Solanaceae</taxon>
        <taxon>Solanoideae</taxon>
        <taxon>Solaneae</taxon>
        <taxon>Solanum</taxon>
    </lineage>
</organism>
<evidence type="ECO:0000259" key="3">
    <source>
        <dbReference type="PROSITE" id="PS50089"/>
    </source>
</evidence>
<dbReference type="AlphaFoldDB" id="A0ABD2RIP2"/>
<sequence length="253" mass="27893">MVGSPLGWECKTDGSIRSEVVDKQLEGPLLTAVSSVGRYPVLSSKKDAQILKKNSSHALNTKVLSGKESESIRKLRIRAETRNRSSFSSHTISSSRKIRTKKEKVQVQQIKRISAPPPVPGRALAGKTRLPTFIRQSKSSTSTEEPSRISETYLGYEEPIHHIAWEGSDENFHSSGVTCSICENDLCDMPDEYADAYAYAYTDEYNDDVEPSVLPSVAILSCGHVFHAVCLEGITPEENSSDPPCFFCLSCMS</sequence>
<dbReference type="InterPro" id="IPR001841">
    <property type="entry name" value="Znf_RING"/>
</dbReference>
<keyword evidence="1" id="KW-0479">Metal-binding</keyword>
<dbReference type="PANTHER" id="PTHR31150:SF6">
    <property type="entry name" value="ZINC ION BINDING PROTEIN"/>
    <property type="match status" value="1"/>
</dbReference>
<dbReference type="Proteomes" id="UP001627284">
    <property type="component" value="Unassembled WGS sequence"/>
</dbReference>
<evidence type="ECO:0000313" key="5">
    <source>
        <dbReference type="Proteomes" id="UP001627284"/>
    </source>
</evidence>
<evidence type="ECO:0000313" key="4">
    <source>
        <dbReference type="EMBL" id="KAL3331703.1"/>
    </source>
</evidence>
<feature type="region of interest" description="Disordered" evidence="2">
    <location>
        <begin position="82"/>
        <end position="103"/>
    </location>
</feature>
<keyword evidence="1" id="KW-0863">Zinc-finger</keyword>
<dbReference type="GO" id="GO:0008270">
    <property type="term" value="F:zinc ion binding"/>
    <property type="evidence" value="ECO:0007669"/>
    <property type="project" value="UniProtKB-KW"/>
</dbReference>